<evidence type="ECO:0000313" key="6">
    <source>
        <dbReference type="Proteomes" id="UP001465717"/>
    </source>
</evidence>
<evidence type="ECO:0000256" key="1">
    <source>
        <dbReference type="ARBA" id="ARBA00008857"/>
    </source>
</evidence>
<dbReference type="InterPro" id="IPR010998">
    <property type="entry name" value="Integrase_recombinase_N"/>
</dbReference>
<dbReference type="Proteomes" id="UP001465717">
    <property type="component" value="Unassembled WGS sequence"/>
</dbReference>
<name>A0ABV1FVA3_9BACT</name>
<dbReference type="InterPro" id="IPR013762">
    <property type="entry name" value="Integrase-like_cat_sf"/>
</dbReference>
<evidence type="ECO:0000259" key="4">
    <source>
        <dbReference type="PROSITE" id="PS51898"/>
    </source>
</evidence>
<accession>A0ABV1FVA3</accession>
<dbReference type="Gene3D" id="1.10.443.10">
    <property type="entry name" value="Intergrase catalytic core"/>
    <property type="match status" value="1"/>
</dbReference>
<organism evidence="5 6">
    <name type="scientific">Segatella sinensis</name>
    <dbReference type="NCBI Taxonomy" id="3085167"/>
    <lineage>
        <taxon>Bacteria</taxon>
        <taxon>Pseudomonadati</taxon>
        <taxon>Bacteroidota</taxon>
        <taxon>Bacteroidia</taxon>
        <taxon>Bacteroidales</taxon>
        <taxon>Prevotellaceae</taxon>
        <taxon>Segatella</taxon>
    </lineage>
</organism>
<dbReference type="RefSeq" id="WP_349225448.1">
    <property type="nucleotide sequence ID" value="NZ_JBBNFG020000007.1"/>
</dbReference>
<dbReference type="PANTHER" id="PTHR30349">
    <property type="entry name" value="PHAGE INTEGRASE-RELATED"/>
    <property type="match status" value="1"/>
</dbReference>
<dbReference type="InterPro" id="IPR011010">
    <property type="entry name" value="DNA_brk_join_enz"/>
</dbReference>
<reference evidence="5 6" key="1">
    <citation type="submission" date="2024-04" db="EMBL/GenBank/DDBJ databases">
        <title>Human intestinal bacterial collection.</title>
        <authorList>
            <person name="Pauvert C."/>
            <person name="Hitch T.C.A."/>
            <person name="Clavel T."/>
        </authorList>
    </citation>
    <scope>NUCLEOTIDE SEQUENCE [LARGE SCALE GENOMIC DNA]</scope>
    <source>
        <strain evidence="5 6">CLA-AA-H174</strain>
    </source>
</reference>
<evidence type="ECO:0000256" key="2">
    <source>
        <dbReference type="ARBA" id="ARBA00023125"/>
    </source>
</evidence>
<dbReference type="Gene3D" id="1.10.150.130">
    <property type="match status" value="1"/>
</dbReference>
<feature type="domain" description="Tyr recombinase" evidence="4">
    <location>
        <begin position="246"/>
        <end position="436"/>
    </location>
</feature>
<dbReference type="EMBL" id="JBBNGE010000003">
    <property type="protein sequence ID" value="MEQ2507009.1"/>
    <property type="molecule type" value="Genomic_DNA"/>
</dbReference>
<keyword evidence="6" id="KW-1185">Reference proteome</keyword>
<dbReference type="InterPro" id="IPR025269">
    <property type="entry name" value="SAM-like_dom"/>
</dbReference>
<dbReference type="Pfam" id="PF13102">
    <property type="entry name" value="Phage_int_SAM_5"/>
    <property type="match status" value="1"/>
</dbReference>
<dbReference type="InterPro" id="IPR002104">
    <property type="entry name" value="Integrase_catalytic"/>
</dbReference>
<evidence type="ECO:0000313" key="5">
    <source>
        <dbReference type="EMBL" id="MEQ2507009.1"/>
    </source>
</evidence>
<dbReference type="PROSITE" id="PS51898">
    <property type="entry name" value="TYR_RECOMBINASE"/>
    <property type="match status" value="1"/>
</dbReference>
<proteinExistence type="inferred from homology"/>
<sequence length="441" mass="51538">MTKISYSSILQYPKKEESLVFFTVRSNGNTAKVSTRQTVKTKMWNKQLHRCITSKELFTDRENREARKVNKQLDKIEDFIITRLSGWGEQSRYLTDPKEFKDIVTHYADMFFRGIEEEEKKQNQKATEWMLANINSDRIDIHSGRFVAERTKKAQSTVIHRLQSFLSDNHLEDTFKTFADADFANKYMKWCYEKKNYKENTIYVTYEILKAQLNAAKKSGFNIDDTYYKELRGKCKDVDNIYLTEREIEAIYKLDIPHLKKEGLIDEKSTMEQTRDLFIVGCYTGLRRSDLNKLNDGIWNLSEDKNTVSIVAEKTKKRVVIPLHPYVRAIYYKYNGILPKLGDKYNTNVHLKNLARLAGINEIVSKTENRGGKVTTLKHQKYDLVSFHTARRSFATNMVLKGVPTLAIRQLTGHTNEQTFRKYVKVTPEQYAKLFGFSPIV</sequence>
<dbReference type="InterPro" id="IPR050090">
    <property type="entry name" value="Tyrosine_recombinase_XerCD"/>
</dbReference>
<evidence type="ECO:0000256" key="3">
    <source>
        <dbReference type="ARBA" id="ARBA00023172"/>
    </source>
</evidence>
<comment type="caution">
    <text evidence="5">The sequence shown here is derived from an EMBL/GenBank/DDBJ whole genome shotgun (WGS) entry which is preliminary data.</text>
</comment>
<protein>
    <submittedName>
        <fullName evidence="5">Tyrosine-type recombinase/integrase</fullName>
    </submittedName>
</protein>
<keyword evidence="2" id="KW-0238">DNA-binding</keyword>
<gene>
    <name evidence="5" type="ORF">AAAT87_01785</name>
</gene>
<dbReference type="SUPFAM" id="SSF56349">
    <property type="entry name" value="DNA breaking-rejoining enzymes"/>
    <property type="match status" value="1"/>
</dbReference>
<dbReference type="Pfam" id="PF00589">
    <property type="entry name" value="Phage_integrase"/>
    <property type="match status" value="1"/>
</dbReference>
<comment type="similarity">
    <text evidence="1">Belongs to the 'phage' integrase family.</text>
</comment>
<keyword evidence="3" id="KW-0233">DNA recombination</keyword>
<dbReference type="PANTHER" id="PTHR30349:SF64">
    <property type="entry name" value="PROPHAGE INTEGRASE INTD-RELATED"/>
    <property type="match status" value="1"/>
</dbReference>
<dbReference type="CDD" id="cd01185">
    <property type="entry name" value="INTN1_C_like"/>
    <property type="match status" value="1"/>
</dbReference>